<organism evidence="1 2">
    <name type="scientific">Ditylenchus dipsaci</name>
    <dbReference type="NCBI Taxonomy" id="166011"/>
    <lineage>
        <taxon>Eukaryota</taxon>
        <taxon>Metazoa</taxon>
        <taxon>Ecdysozoa</taxon>
        <taxon>Nematoda</taxon>
        <taxon>Chromadorea</taxon>
        <taxon>Rhabditida</taxon>
        <taxon>Tylenchina</taxon>
        <taxon>Tylenchomorpha</taxon>
        <taxon>Sphaerularioidea</taxon>
        <taxon>Anguinidae</taxon>
        <taxon>Anguininae</taxon>
        <taxon>Ditylenchus</taxon>
    </lineage>
</organism>
<evidence type="ECO:0000313" key="1">
    <source>
        <dbReference type="Proteomes" id="UP000887574"/>
    </source>
</evidence>
<keyword evidence="1" id="KW-1185">Reference proteome</keyword>
<evidence type="ECO:0000313" key="2">
    <source>
        <dbReference type="WBParaSite" id="jg4459"/>
    </source>
</evidence>
<dbReference type="AlphaFoldDB" id="A0A915EB27"/>
<dbReference type="WBParaSite" id="jg4459">
    <property type="protein sequence ID" value="jg4459"/>
    <property type="gene ID" value="jg4459"/>
</dbReference>
<name>A0A915EB27_9BILA</name>
<dbReference type="Proteomes" id="UP000887574">
    <property type="component" value="Unplaced"/>
</dbReference>
<sequence length="98" mass="11277">MKAPDRVKAKHIRRETFTAFAPKLAHLSFFRPLFTRGSQERINQFLSSNKQQGVFAQVIIDPDQTTARDVRRKDNRIDEFESRGLAFLARAPRLSSSS</sequence>
<accession>A0A915EB27</accession>
<proteinExistence type="predicted"/>
<protein>
    <submittedName>
        <fullName evidence="2">Uncharacterized protein</fullName>
    </submittedName>
</protein>
<reference evidence="2" key="1">
    <citation type="submission" date="2022-11" db="UniProtKB">
        <authorList>
            <consortium name="WormBaseParasite"/>
        </authorList>
    </citation>
    <scope>IDENTIFICATION</scope>
</reference>